<sequence>MFFSMFTGIVSYRRNNFLERDAMFLKFEDDLDNLAGGSSFVNDNAAQSSSQPHATPTPRRRAQSRLLKLERHVAVNGCISMTIVPE</sequence>
<dbReference type="EnsemblPlants" id="MELO3C035533.2.1">
    <property type="protein sequence ID" value="MELO3C035533.2.1"/>
    <property type="gene ID" value="MELO3C035533.2"/>
</dbReference>
<evidence type="ECO:0008006" key="3">
    <source>
        <dbReference type="Google" id="ProtNLM"/>
    </source>
</evidence>
<name>A0A9I9EMM4_CUCME</name>
<dbReference type="Gramene" id="MELO3C035533.2.1">
    <property type="protein sequence ID" value="MELO3C035533.2.1"/>
    <property type="gene ID" value="MELO3C035533.2"/>
</dbReference>
<organism evidence="2">
    <name type="scientific">Cucumis melo</name>
    <name type="common">Muskmelon</name>
    <dbReference type="NCBI Taxonomy" id="3656"/>
    <lineage>
        <taxon>Eukaryota</taxon>
        <taxon>Viridiplantae</taxon>
        <taxon>Streptophyta</taxon>
        <taxon>Embryophyta</taxon>
        <taxon>Tracheophyta</taxon>
        <taxon>Spermatophyta</taxon>
        <taxon>Magnoliopsida</taxon>
        <taxon>eudicotyledons</taxon>
        <taxon>Gunneridae</taxon>
        <taxon>Pentapetalae</taxon>
        <taxon>rosids</taxon>
        <taxon>fabids</taxon>
        <taxon>Cucurbitales</taxon>
        <taxon>Cucurbitaceae</taxon>
        <taxon>Benincaseae</taxon>
        <taxon>Cucumis</taxon>
    </lineage>
</organism>
<reference evidence="2" key="1">
    <citation type="submission" date="2023-03" db="UniProtKB">
        <authorList>
            <consortium name="EnsemblPlants"/>
        </authorList>
    </citation>
    <scope>IDENTIFICATION</scope>
</reference>
<accession>A0A9I9EMM4</accession>
<proteinExistence type="predicted"/>
<feature type="compositionally biased region" description="Polar residues" evidence="1">
    <location>
        <begin position="42"/>
        <end position="54"/>
    </location>
</feature>
<feature type="region of interest" description="Disordered" evidence="1">
    <location>
        <begin position="42"/>
        <end position="62"/>
    </location>
</feature>
<evidence type="ECO:0000313" key="2">
    <source>
        <dbReference type="EnsemblPlants" id="MELO3C035533.2.1"/>
    </source>
</evidence>
<protein>
    <recommendedName>
        <fullName evidence="3">CACTA en-spm transposon protein</fullName>
    </recommendedName>
</protein>
<dbReference type="AlphaFoldDB" id="A0A9I9EMM4"/>
<evidence type="ECO:0000256" key="1">
    <source>
        <dbReference type="SAM" id="MobiDB-lite"/>
    </source>
</evidence>